<evidence type="ECO:0000259" key="12">
    <source>
        <dbReference type="Pfam" id="PF05649"/>
    </source>
</evidence>
<evidence type="ECO:0000256" key="5">
    <source>
        <dbReference type="ARBA" id="ARBA00022723"/>
    </source>
</evidence>
<dbReference type="InterPro" id="IPR042089">
    <property type="entry name" value="Peptidase_M13_dom_2"/>
</dbReference>
<feature type="compositionally biased region" description="Low complexity" evidence="9">
    <location>
        <begin position="336"/>
        <end position="351"/>
    </location>
</feature>
<dbReference type="Gene3D" id="3.40.390.10">
    <property type="entry name" value="Collagenase (Catalytic Domain)"/>
    <property type="match status" value="1"/>
</dbReference>
<name>A0A067QU94_ZOONE</name>
<feature type="region of interest" description="Disordered" evidence="9">
    <location>
        <begin position="315"/>
        <end position="366"/>
    </location>
</feature>
<dbReference type="GO" id="GO:0016485">
    <property type="term" value="P:protein processing"/>
    <property type="evidence" value="ECO:0007669"/>
    <property type="project" value="TreeGrafter"/>
</dbReference>
<evidence type="ECO:0000256" key="2">
    <source>
        <dbReference type="ARBA" id="ARBA00004401"/>
    </source>
</evidence>
<evidence type="ECO:0000259" key="11">
    <source>
        <dbReference type="Pfam" id="PF01431"/>
    </source>
</evidence>
<feature type="region of interest" description="Disordered" evidence="9">
    <location>
        <begin position="54"/>
        <end position="85"/>
    </location>
</feature>
<comment type="cofactor">
    <cofactor evidence="1">
        <name>Zn(2+)</name>
        <dbReference type="ChEBI" id="CHEBI:29105"/>
    </cofactor>
</comment>
<dbReference type="InParanoid" id="A0A067QU94"/>
<gene>
    <name evidence="13" type="ORF">L798_12026</name>
</gene>
<dbReference type="PANTHER" id="PTHR11733:SF240">
    <property type="entry name" value="GH14155P-RELATED"/>
    <property type="match status" value="1"/>
</dbReference>
<keyword evidence="6" id="KW-0378">Hydrolase</keyword>
<dbReference type="GO" id="GO:0005886">
    <property type="term" value="C:plasma membrane"/>
    <property type="evidence" value="ECO:0007669"/>
    <property type="project" value="UniProtKB-SubCell"/>
</dbReference>
<dbReference type="Pfam" id="PF05649">
    <property type="entry name" value="Peptidase_M13_N"/>
    <property type="match status" value="1"/>
</dbReference>
<keyword evidence="8" id="KW-0482">Metalloprotease</keyword>
<feature type="transmembrane region" description="Helical" evidence="10">
    <location>
        <begin position="25"/>
        <end position="48"/>
    </location>
</feature>
<dbReference type="Gene3D" id="1.10.1380.10">
    <property type="entry name" value="Neutral endopeptidase , domain2"/>
    <property type="match status" value="1"/>
</dbReference>
<keyword evidence="4" id="KW-0645">Protease</keyword>
<comment type="similarity">
    <text evidence="3">Belongs to the peptidase M13 family.</text>
</comment>
<keyword evidence="5" id="KW-0479">Metal-binding</keyword>
<dbReference type="Pfam" id="PF01431">
    <property type="entry name" value="Peptidase_M13"/>
    <property type="match status" value="1"/>
</dbReference>
<dbReference type="OMA" id="DQSYRSC"/>
<keyword evidence="10" id="KW-0812">Transmembrane</keyword>
<reference evidence="13 14" key="1">
    <citation type="journal article" date="2014" name="Nat. Commun.">
        <title>Molecular traces of alternative social organization in a termite genome.</title>
        <authorList>
            <person name="Terrapon N."/>
            <person name="Li C."/>
            <person name="Robertson H.M."/>
            <person name="Ji L."/>
            <person name="Meng X."/>
            <person name="Booth W."/>
            <person name="Chen Z."/>
            <person name="Childers C.P."/>
            <person name="Glastad K.M."/>
            <person name="Gokhale K."/>
            <person name="Gowin J."/>
            <person name="Gronenberg W."/>
            <person name="Hermansen R.A."/>
            <person name="Hu H."/>
            <person name="Hunt B.G."/>
            <person name="Huylmans A.K."/>
            <person name="Khalil S.M."/>
            <person name="Mitchell R.D."/>
            <person name="Munoz-Torres M.C."/>
            <person name="Mustard J.A."/>
            <person name="Pan H."/>
            <person name="Reese J.T."/>
            <person name="Scharf M.E."/>
            <person name="Sun F."/>
            <person name="Vogel H."/>
            <person name="Xiao J."/>
            <person name="Yang W."/>
            <person name="Yang Z."/>
            <person name="Yang Z."/>
            <person name="Zhou J."/>
            <person name="Zhu J."/>
            <person name="Brent C.S."/>
            <person name="Elsik C.G."/>
            <person name="Goodisman M.A."/>
            <person name="Liberles D.A."/>
            <person name="Roe R.M."/>
            <person name="Vargo E.L."/>
            <person name="Vilcinskas A."/>
            <person name="Wang J."/>
            <person name="Bornberg-Bauer E."/>
            <person name="Korb J."/>
            <person name="Zhang G."/>
            <person name="Liebig J."/>
        </authorList>
    </citation>
    <scope>NUCLEOTIDE SEQUENCE [LARGE SCALE GENOMIC DNA]</scope>
    <source>
        <tissue evidence="13">Whole organism</tissue>
    </source>
</reference>
<proteinExistence type="inferred from homology"/>
<accession>A0A067QU94</accession>
<dbReference type="InterPro" id="IPR018497">
    <property type="entry name" value="Peptidase_M13_C"/>
</dbReference>
<keyword evidence="7" id="KW-0862">Zinc</keyword>
<evidence type="ECO:0000313" key="13">
    <source>
        <dbReference type="EMBL" id="KDR12592.1"/>
    </source>
</evidence>
<evidence type="ECO:0000256" key="1">
    <source>
        <dbReference type="ARBA" id="ARBA00001947"/>
    </source>
</evidence>
<keyword evidence="10" id="KW-1133">Transmembrane helix</keyword>
<evidence type="ECO:0000256" key="4">
    <source>
        <dbReference type="ARBA" id="ARBA00022670"/>
    </source>
</evidence>
<feature type="domain" description="Peptidase M13 C-terminal" evidence="11">
    <location>
        <begin position="1108"/>
        <end position="1311"/>
    </location>
</feature>
<dbReference type="Proteomes" id="UP000027135">
    <property type="component" value="Unassembled WGS sequence"/>
</dbReference>
<dbReference type="eggNOG" id="KOG3624">
    <property type="taxonomic scope" value="Eukaryota"/>
</dbReference>
<feature type="compositionally biased region" description="Basic and acidic residues" evidence="9">
    <location>
        <begin position="54"/>
        <end position="68"/>
    </location>
</feature>
<sequence length="1330" mass="150203">MARGDYTVQEVEALKQAERDTSYRTCVLTMFIFLALCIILLVIAWTTWKPTNEKETYPHHSKYGDKRYTPNLDTEPPVTEPEQQTTMKTHLKEHKNITLSTHHPIRRTQSTATSTTTERHLIRLVAFEPTETINTNKLSQTKPTTVKNPLTRQENYASTATTENFLKQQIILLSSAATSQKPLTHLERYAAITTTESPLVRLVEYTTTSTSPVTSLKLKRPLTTTIQKSLQVEETPDDKSVQMVLTSKQPVKYTTPYVDKFEQSELTTELPVHWHLTTETPMSITEFPQTQHLLESELKSSTAVDPLLKYKTTHAVHSTESTETKFTTEIPQPENQPTQQQLSTQTTDSVTRSTLRKVTESSVSWSTNIPVTESATSTTFLERDDISKHPKISTLKHLTSSSDSSDDETKNLPVNDLTTSTTVFTGSSSTVNNLSASTATNDNVTSHSSNATIKLTIIDRSTTPADVTTGTIDKESTILTNFLASSNSTGSHFQPVSIFVTSNASADSTTNSITPVTDITDNLLSQSTTISQLKNISSFSTTRNVLIHATVTGEKSVIANTTAATAGVTLSVMSTQYSPSGETSIPMPSDKSQKIIVNATIEPEKISHCTSSTCKVVASRMLSMMNHSADPCEDFYEYACGGLRDNRNLLQYDPQHEVWIRIASAVKRIGVHSSEAFQKFSNFYDQCLMYDSIMNKTSRLQEVRKVLDSVGKMYSHTGWAVGNLNLNLTSLLVKLFQLNSAPLFDVQLDVDVHNASRFLLKLTAPSHQSKFQSESTFVAQCKTQIVAQEKGNVNLKDVYRNKYLACTRDYGKYMNVTEKALKELGMFMDLEPFHEAQYIKDLRFFIEFEILHHLRELPSSGEMRHILLSKQFMSLSVDDLQAKYPLVDWKTLLSALVGDSVNLHTTVQLYFNTYFDSLFDKLSILFKTDNKNRMNMHNALLAMFAHDLYVDLVETQSPCNRKDYCLKVASGLLEDVSSALYLSTFTREQLNAMTLELQTLFTQLKIILQEQFKEAEWLDDFSRSYLTSKLQQLIPIADGDVAFLDNSYLLNEQLSEVNISSGSYLQNSVQLVRRYRRSMYSLYNTEPNVTNTIWSYFLLPYDTQALAIYQLNIVVIPFGLIGSPQSIPDLPDYIFKARVGNDLARQITHHFDITGIEYGTNGKDSNLLSDVTRYKYNTIKECDEMAYSFEKSWTNHKHEIFTYQVDPSQSMNERFADSSALQLSYKTFKRNAGSEPLLPWLDMNHDKLYHMLVAQELCTKGGMLDYTIQMFESEQMPPFLRVTNLVQNSELFAQAYSCGRGTQMNPEFKCNSFPELREVEGYDGSDLSPH</sequence>
<dbReference type="InterPro" id="IPR000718">
    <property type="entry name" value="Peptidase_M13"/>
</dbReference>
<dbReference type="PROSITE" id="PS51885">
    <property type="entry name" value="NEPRILYSIN"/>
    <property type="match status" value="1"/>
</dbReference>
<dbReference type="OrthoDB" id="5808441at2759"/>
<evidence type="ECO:0000256" key="6">
    <source>
        <dbReference type="ARBA" id="ARBA00022801"/>
    </source>
</evidence>
<dbReference type="PANTHER" id="PTHR11733">
    <property type="entry name" value="ZINC METALLOPROTEASE FAMILY M13 NEPRILYSIN-RELATED"/>
    <property type="match status" value="1"/>
</dbReference>
<dbReference type="SUPFAM" id="SSF55486">
    <property type="entry name" value="Metalloproteases ('zincins'), catalytic domain"/>
    <property type="match status" value="1"/>
</dbReference>
<dbReference type="EMBL" id="KK853004">
    <property type="protein sequence ID" value="KDR12592.1"/>
    <property type="molecule type" value="Genomic_DNA"/>
</dbReference>
<dbReference type="GO" id="GO:0004222">
    <property type="term" value="F:metalloendopeptidase activity"/>
    <property type="evidence" value="ECO:0007669"/>
    <property type="project" value="InterPro"/>
</dbReference>
<keyword evidence="10" id="KW-0472">Membrane</keyword>
<feature type="domain" description="Peptidase M13 N-terminal" evidence="12">
    <location>
        <begin position="631"/>
        <end position="1033"/>
    </location>
</feature>
<evidence type="ECO:0000256" key="8">
    <source>
        <dbReference type="ARBA" id="ARBA00023049"/>
    </source>
</evidence>
<evidence type="ECO:0000256" key="7">
    <source>
        <dbReference type="ARBA" id="ARBA00022833"/>
    </source>
</evidence>
<evidence type="ECO:0000313" key="14">
    <source>
        <dbReference type="Proteomes" id="UP000027135"/>
    </source>
</evidence>
<comment type="subcellular location">
    <subcellularLocation>
        <location evidence="2">Cell membrane</location>
        <topology evidence="2">Single-pass type II membrane protein</topology>
    </subcellularLocation>
</comment>
<keyword evidence="14" id="KW-1185">Reference proteome</keyword>
<evidence type="ECO:0000256" key="3">
    <source>
        <dbReference type="ARBA" id="ARBA00007357"/>
    </source>
</evidence>
<organism evidence="13 14">
    <name type="scientific">Zootermopsis nevadensis</name>
    <name type="common">Dampwood termite</name>
    <dbReference type="NCBI Taxonomy" id="136037"/>
    <lineage>
        <taxon>Eukaryota</taxon>
        <taxon>Metazoa</taxon>
        <taxon>Ecdysozoa</taxon>
        <taxon>Arthropoda</taxon>
        <taxon>Hexapoda</taxon>
        <taxon>Insecta</taxon>
        <taxon>Pterygota</taxon>
        <taxon>Neoptera</taxon>
        <taxon>Polyneoptera</taxon>
        <taxon>Dictyoptera</taxon>
        <taxon>Blattodea</taxon>
        <taxon>Blattoidea</taxon>
        <taxon>Termitoidae</taxon>
        <taxon>Termopsidae</taxon>
        <taxon>Zootermopsis</taxon>
    </lineage>
</organism>
<protein>
    <submittedName>
        <fullName evidence="13">Endothelin-converting enzyme-like 1</fullName>
    </submittedName>
</protein>
<dbReference type="GO" id="GO:0046872">
    <property type="term" value="F:metal ion binding"/>
    <property type="evidence" value="ECO:0007669"/>
    <property type="project" value="UniProtKB-KW"/>
</dbReference>
<evidence type="ECO:0000256" key="9">
    <source>
        <dbReference type="SAM" id="MobiDB-lite"/>
    </source>
</evidence>
<dbReference type="InterPro" id="IPR024079">
    <property type="entry name" value="MetalloPept_cat_dom_sf"/>
</dbReference>
<feature type="compositionally biased region" description="Low complexity" evidence="9">
    <location>
        <begin position="318"/>
        <end position="329"/>
    </location>
</feature>
<evidence type="ECO:0000256" key="10">
    <source>
        <dbReference type="SAM" id="Phobius"/>
    </source>
</evidence>
<dbReference type="InterPro" id="IPR008753">
    <property type="entry name" value="Peptidase_M13_N"/>
</dbReference>